<name>A0A4P8JV28_HALMA</name>
<dbReference type="SUPFAM" id="SSF52540">
    <property type="entry name" value="P-loop containing nucleoside triphosphate hydrolases"/>
    <property type="match status" value="1"/>
</dbReference>
<evidence type="ECO:0000313" key="5">
    <source>
        <dbReference type="EMBL" id="QCP89655.1"/>
    </source>
</evidence>
<dbReference type="EMBL" id="CP039135">
    <property type="protein sequence ID" value="QCP89655.1"/>
    <property type="molecule type" value="Genomic_DNA"/>
</dbReference>
<dbReference type="InterPro" id="IPR014277">
    <property type="entry name" value="Orc1/Cdc6_arc"/>
</dbReference>
<evidence type="ECO:0000256" key="2">
    <source>
        <dbReference type="ARBA" id="ARBA00022741"/>
    </source>
</evidence>
<accession>A0A4P8JV28</accession>
<keyword evidence="1" id="KW-0235">DNA replication</keyword>
<dbReference type="GeneID" id="40150833"/>
<proteinExistence type="predicted"/>
<dbReference type="Gene3D" id="3.40.50.300">
    <property type="entry name" value="P-loop containing nucleotide triphosphate hydrolases"/>
    <property type="match status" value="1"/>
</dbReference>
<evidence type="ECO:0000256" key="3">
    <source>
        <dbReference type="ARBA" id="ARBA00022840"/>
    </source>
</evidence>
<dbReference type="NCBIfam" id="TIGR02928">
    <property type="entry name" value="orc1/cdc6 family replication initiation protein"/>
    <property type="match status" value="1"/>
</dbReference>
<dbReference type="InterPro" id="IPR050311">
    <property type="entry name" value="ORC1/CDC6"/>
</dbReference>
<geneLocation type="plasmid" evidence="6">
    <name>phma133</name>
</geneLocation>
<keyword evidence="3" id="KW-0067">ATP-binding</keyword>
<dbReference type="AlphaFoldDB" id="A0A4P8JV28"/>
<dbReference type="Proteomes" id="UP000298722">
    <property type="component" value="Plasmid pHMA133"/>
</dbReference>
<feature type="domain" description="Cdc6 AAA+ ATPase-type lid" evidence="4">
    <location>
        <begin position="103"/>
        <end position="170"/>
    </location>
</feature>
<protein>
    <recommendedName>
        <fullName evidence="4">Cdc6 AAA+ ATPase-type lid domain-containing protein</fullName>
    </recommendedName>
</protein>
<dbReference type="RefSeq" id="WP_049938463.1">
    <property type="nucleotide sequence ID" value="NZ_CP039135.1"/>
</dbReference>
<dbReference type="InterPro" id="IPR036388">
    <property type="entry name" value="WH-like_DNA-bd_sf"/>
</dbReference>
<dbReference type="InterPro" id="IPR027417">
    <property type="entry name" value="P-loop_NTPase"/>
</dbReference>
<dbReference type="Pfam" id="PF22703">
    <property type="entry name" value="Cdc6_lid"/>
    <property type="match status" value="1"/>
</dbReference>
<reference evidence="5 6" key="1">
    <citation type="submission" date="2019-04" db="EMBL/GenBank/DDBJ databases">
        <title>Methylomes of two halophilic Archaea, Haloarcula marismortui and Haloferax mediterranei.</title>
        <authorList>
            <person name="DasSarma S."/>
            <person name="DasSarma P."/>
            <person name="DasSarma S."/>
            <person name="Fomenkov A."/>
            <person name="Vincze T."/>
            <person name="Anton B.P."/>
            <person name="Roberts R.J."/>
        </authorList>
    </citation>
    <scope>NUCLEOTIDE SEQUENCE [LARGE SCALE GENOMIC DNA]</scope>
    <source>
        <strain evidence="5 6">ATCC 43049</strain>
        <plasmid evidence="6">phma133</plasmid>
    </source>
</reference>
<dbReference type="PANTHER" id="PTHR10763:SF22">
    <property type="entry name" value="ORC1-TYPE DNA REPLICATION PROTEIN"/>
    <property type="match status" value="1"/>
</dbReference>
<gene>
    <name evidence="5" type="ORF">E6P14_01720</name>
</gene>
<keyword evidence="2" id="KW-0547">Nucleotide-binding</keyword>
<evidence type="ECO:0000256" key="1">
    <source>
        <dbReference type="ARBA" id="ARBA00022705"/>
    </source>
</evidence>
<dbReference type="InterPro" id="IPR055237">
    <property type="entry name" value="Cdc6_lid"/>
</dbReference>
<evidence type="ECO:0000313" key="6">
    <source>
        <dbReference type="Proteomes" id="UP000298722"/>
    </source>
</evidence>
<dbReference type="PANTHER" id="PTHR10763">
    <property type="entry name" value="CELL DIVISION CONTROL PROTEIN 6-RELATED"/>
    <property type="match status" value="1"/>
</dbReference>
<keyword evidence="5" id="KW-0614">Plasmid</keyword>
<dbReference type="GO" id="GO:0006260">
    <property type="term" value="P:DNA replication"/>
    <property type="evidence" value="ECO:0007669"/>
    <property type="project" value="UniProtKB-KW"/>
</dbReference>
<organism evidence="5 6">
    <name type="scientific">Haloarcula marismortui (strain ATCC 43049 / DSM 3752 / JCM 8966 / VKM B-1809)</name>
    <name type="common">Halobacterium marismortui</name>
    <dbReference type="NCBI Taxonomy" id="272569"/>
    <lineage>
        <taxon>Archaea</taxon>
        <taxon>Methanobacteriati</taxon>
        <taxon>Methanobacteriota</taxon>
        <taxon>Stenosarchaea group</taxon>
        <taxon>Halobacteria</taxon>
        <taxon>Halobacteriales</taxon>
        <taxon>Haloarculaceae</taxon>
        <taxon>Haloarcula</taxon>
    </lineage>
</organism>
<dbReference type="Gene3D" id="1.10.8.60">
    <property type="match status" value="1"/>
</dbReference>
<dbReference type="GO" id="GO:0005524">
    <property type="term" value="F:ATP binding"/>
    <property type="evidence" value="ECO:0007669"/>
    <property type="project" value="UniProtKB-KW"/>
</dbReference>
<evidence type="ECO:0000259" key="4">
    <source>
        <dbReference type="Pfam" id="PF22703"/>
    </source>
</evidence>
<dbReference type="FunFam" id="1.10.8.60:FF:000073">
    <property type="entry name" value="ORC1-type DNA replication protein"/>
    <property type="match status" value="1"/>
</dbReference>
<sequence>MIDRGPAGAGAGEDLIERLCRDLDILAEIVVVVLDEVDSIGDKHEILYSIPRARKQGDVKNTKLGIIGITNDSTFLSNLDPKVKSSQYDSVIQFDAYESEELQQILSRRADRAFVDGAVDDSAISLCAAFAAQDKGSARQAIDYLYEAGEVALDHSDDLIVDDHVREAEERVEKPNLCSEIGVNKLAFDRMWDHLLELDMIGTIDGKKRTGDGQGGEKYYWEMSTGTGTTIEVLESISRLDDVIDIVVSSAQHSNITNY</sequence>
<dbReference type="Gene3D" id="1.10.10.10">
    <property type="entry name" value="Winged helix-like DNA-binding domain superfamily/Winged helix DNA-binding domain"/>
    <property type="match status" value="1"/>
</dbReference>